<evidence type="ECO:0000256" key="2">
    <source>
        <dbReference type="SAM" id="MobiDB-lite"/>
    </source>
</evidence>
<feature type="region of interest" description="Disordered" evidence="2">
    <location>
        <begin position="73"/>
        <end position="111"/>
    </location>
</feature>
<feature type="compositionally biased region" description="Basic and acidic residues" evidence="2">
    <location>
        <begin position="73"/>
        <end position="85"/>
    </location>
</feature>
<dbReference type="CDD" id="cd12148">
    <property type="entry name" value="fungal_TF_MHR"/>
    <property type="match status" value="1"/>
</dbReference>
<dbReference type="EMBL" id="LN649229">
    <property type="protein sequence ID" value="CEI63598.1"/>
    <property type="molecule type" value="Genomic_DNA"/>
</dbReference>
<keyword evidence="1" id="KW-0539">Nucleus</keyword>
<feature type="compositionally biased region" description="Polar residues" evidence="2">
    <location>
        <begin position="86"/>
        <end position="97"/>
    </location>
</feature>
<feature type="region of interest" description="Disordered" evidence="2">
    <location>
        <begin position="157"/>
        <end position="176"/>
    </location>
</feature>
<feature type="region of interest" description="Disordered" evidence="2">
    <location>
        <begin position="1"/>
        <end position="23"/>
    </location>
</feature>
<dbReference type="PANTHER" id="PTHR46910">
    <property type="entry name" value="TRANSCRIPTION FACTOR PDR1"/>
    <property type="match status" value="1"/>
</dbReference>
<organism evidence="4 5">
    <name type="scientific">Fusarium venenatum</name>
    <dbReference type="NCBI Taxonomy" id="56646"/>
    <lineage>
        <taxon>Eukaryota</taxon>
        <taxon>Fungi</taxon>
        <taxon>Dikarya</taxon>
        <taxon>Ascomycota</taxon>
        <taxon>Pezizomycotina</taxon>
        <taxon>Sordariomycetes</taxon>
        <taxon>Hypocreomycetidae</taxon>
        <taxon>Hypocreales</taxon>
        <taxon>Nectriaceae</taxon>
        <taxon>Fusarium</taxon>
    </lineage>
</organism>
<dbReference type="GO" id="GO:0008270">
    <property type="term" value="F:zinc ion binding"/>
    <property type="evidence" value="ECO:0007669"/>
    <property type="project" value="InterPro"/>
</dbReference>
<dbReference type="GO" id="GO:0006351">
    <property type="term" value="P:DNA-templated transcription"/>
    <property type="evidence" value="ECO:0007669"/>
    <property type="project" value="InterPro"/>
</dbReference>
<evidence type="ECO:0000256" key="1">
    <source>
        <dbReference type="ARBA" id="ARBA00023242"/>
    </source>
</evidence>
<dbReference type="STRING" id="56646.A0A2L2T1X6"/>
<name>A0A2L2T1X6_9HYPO</name>
<dbReference type="Pfam" id="PF04082">
    <property type="entry name" value="Fungal_trans"/>
    <property type="match status" value="1"/>
</dbReference>
<reference evidence="5" key="1">
    <citation type="submission" date="2014-10" db="EMBL/GenBank/DDBJ databases">
        <authorList>
            <person name="King R."/>
        </authorList>
    </citation>
    <scope>NUCLEOTIDE SEQUENCE [LARGE SCALE GENOMIC DNA]</scope>
    <source>
        <strain evidence="5">A3/5</strain>
    </source>
</reference>
<feature type="compositionally biased region" description="Polar residues" evidence="2">
    <location>
        <begin position="157"/>
        <end position="167"/>
    </location>
</feature>
<proteinExistence type="predicted"/>
<evidence type="ECO:0000259" key="3">
    <source>
        <dbReference type="SMART" id="SM00906"/>
    </source>
</evidence>
<feature type="region of interest" description="Disordered" evidence="2">
    <location>
        <begin position="670"/>
        <end position="696"/>
    </location>
</feature>
<dbReference type="AlphaFoldDB" id="A0A2L2T1X6"/>
<protein>
    <recommendedName>
        <fullName evidence="3">Xylanolytic transcriptional activator regulatory domain-containing protein</fullName>
    </recommendedName>
</protein>
<keyword evidence="5" id="KW-1185">Reference proteome</keyword>
<dbReference type="PANTHER" id="PTHR46910:SF8">
    <property type="entry name" value="ZN(II)2CYS6 TRANSCRIPTION FACTOR (EUROFUNG)"/>
    <property type="match status" value="1"/>
</dbReference>
<evidence type="ECO:0000313" key="5">
    <source>
        <dbReference type="Proteomes" id="UP000245910"/>
    </source>
</evidence>
<feature type="domain" description="Xylanolytic transcriptional activator regulatory" evidence="3">
    <location>
        <begin position="319"/>
        <end position="392"/>
    </location>
</feature>
<accession>A0A2L2T1X6</accession>
<feature type="compositionally biased region" description="Low complexity" evidence="2">
    <location>
        <begin position="686"/>
        <end position="696"/>
    </location>
</feature>
<sequence length="840" mass="92920">MVPVVSESLSNETNEQRPRKRVRMASCHPSAIPSDLVPFAVAQPLSASQTPEISPGTFKNKPFIFLTPIVTRSERRQKNKDRDSAVDSSGSPTTVSSRPDRTLPEALLPNPWLSEKPWRQTSFHETSQLDENTTVPRNYPRDTSAVKLTQEILQQLSPDTSLNTDTSALPGGSGNNTTLSSDAVPINQILGLNLPSKVVSDDLFNAYFDSVHWFMVLFHEPSFRQRYDAIMLTGQATPEDLPFLACLMLVLAIGARYINRKSNLSLEVADTDLDALQSNLLNSTRVHLLDIVELGGVEGVQICVLLSTFYLYHDRPNLAFAIHGMGVKCAHTMCLHQEATWKEPTTLTREVKRRVWWALYVVDCFYSIIFGRPRSIRDEESHVAMVRNLEDTAARHPSFNSTESVGESIYPVTIFSYQRYKFVLYTIAARVMRDIYFENSSTSLTSVLHTIRSICRDLESWFQSLPPELKHPSDNDSEFVMQQDQDPLTSNTVRIFRLQAMALQLAYDNIQILLHRPLLQLPLGLCSPSHVVHGMRSTDASNVKGKTANKPNPCAVDSATLALSKTQCYKSAVRTACLNASIVKEARHTHAASYIGIQLFTAGMVLSIVALSAPLSSEAQQAKRAIGRIVSTTASIGNKTLLSTQSQKILRELVRLILEKEMNSIFAEPVAQSDTLNHEKPTLQNPSQSVPSKSVPVPTQGEGYNFGSASQTGMATYEPDGDGSMAQRSEVGTEVQQDEFMQGTWNDLLPAEDFNYNQAISSVQQVFSQPRHPQAAGSDWSSFPATSSMLTESLELNDESARPFLFAAPGNGFQGAGQAWLWEDGLLQPVNTDSGEQSTS</sequence>
<dbReference type="GO" id="GO:0003700">
    <property type="term" value="F:DNA-binding transcription factor activity"/>
    <property type="evidence" value="ECO:0007669"/>
    <property type="project" value="InterPro"/>
</dbReference>
<evidence type="ECO:0000313" key="4">
    <source>
        <dbReference type="EMBL" id="CEI63598.1"/>
    </source>
</evidence>
<dbReference type="InterPro" id="IPR007219">
    <property type="entry name" value="XnlR_reg_dom"/>
</dbReference>
<dbReference type="InterPro" id="IPR050987">
    <property type="entry name" value="AtrR-like"/>
</dbReference>
<dbReference type="Proteomes" id="UP000245910">
    <property type="component" value="Chromosome I"/>
</dbReference>
<dbReference type="GO" id="GO:0003677">
    <property type="term" value="F:DNA binding"/>
    <property type="evidence" value="ECO:0007669"/>
    <property type="project" value="InterPro"/>
</dbReference>
<dbReference type="SMART" id="SM00906">
    <property type="entry name" value="Fungal_trans"/>
    <property type="match status" value="1"/>
</dbReference>